<feature type="domain" description="DNA mismatch repair proteins mutS family" evidence="4">
    <location>
        <begin position="706"/>
        <end position="885"/>
    </location>
</feature>
<evidence type="ECO:0000256" key="1">
    <source>
        <dbReference type="ARBA" id="ARBA00022741"/>
    </source>
</evidence>
<reference evidence="6" key="1">
    <citation type="journal article" date="2019" name="Int. J. Syst. Evol. Microbiol.">
        <title>The Global Catalogue of Microorganisms (GCM) 10K type strain sequencing project: providing services to taxonomists for standard genome sequencing and annotation.</title>
        <authorList>
            <consortium name="The Broad Institute Genomics Platform"/>
            <consortium name="The Broad Institute Genome Sequencing Center for Infectious Disease"/>
            <person name="Wu L."/>
            <person name="Ma J."/>
        </authorList>
    </citation>
    <scope>NUCLEOTIDE SEQUENCE [LARGE SCALE GENOMIC DNA]</scope>
    <source>
        <strain evidence="6">KCTC 52298</strain>
    </source>
</reference>
<dbReference type="Proteomes" id="UP001597440">
    <property type="component" value="Unassembled WGS sequence"/>
</dbReference>
<dbReference type="Pfam" id="PF05192">
    <property type="entry name" value="MutS_III"/>
    <property type="match status" value="1"/>
</dbReference>
<gene>
    <name evidence="5" type="ORF">ACFSQW_07265</name>
</gene>
<keyword evidence="3" id="KW-0238">DNA-binding</keyword>
<dbReference type="InterPro" id="IPR027417">
    <property type="entry name" value="P-loop_NTPase"/>
</dbReference>
<dbReference type="Pfam" id="PF00488">
    <property type="entry name" value="MutS_V"/>
    <property type="match status" value="2"/>
</dbReference>
<organism evidence="5 6">
    <name type="scientific">Sphingobacterium tabacisoli</name>
    <dbReference type="NCBI Taxonomy" id="2044855"/>
    <lineage>
        <taxon>Bacteria</taxon>
        <taxon>Pseudomonadati</taxon>
        <taxon>Bacteroidota</taxon>
        <taxon>Sphingobacteriia</taxon>
        <taxon>Sphingobacteriales</taxon>
        <taxon>Sphingobacteriaceae</taxon>
        <taxon>Sphingobacterium</taxon>
    </lineage>
</organism>
<keyword evidence="2" id="KW-0067">ATP-binding</keyword>
<dbReference type="InterPro" id="IPR000432">
    <property type="entry name" value="DNA_mismatch_repair_MutS_C"/>
</dbReference>
<proteinExistence type="predicted"/>
<dbReference type="InterPro" id="IPR036187">
    <property type="entry name" value="DNA_mismatch_repair_MutS_sf"/>
</dbReference>
<dbReference type="Gene3D" id="3.40.50.300">
    <property type="entry name" value="P-loop containing nucleotide triphosphate hydrolases"/>
    <property type="match status" value="2"/>
</dbReference>
<evidence type="ECO:0000256" key="3">
    <source>
        <dbReference type="ARBA" id="ARBA00023125"/>
    </source>
</evidence>
<dbReference type="PANTHER" id="PTHR11361:SF99">
    <property type="entry name" value="DNA MISMATCH REPAIR PROTEIN"/>
    <property type="match status" value="1"/>
</dbReference>
<dbReference type="SMART" id="SM00534">
    <property type="entry name" value="MUTSac"/>
    <property type="match status" value="2"/>
</dbReference>
<accession>A0ABW5KZ38</accession>
<protein>
    <recommendedName>
        <fullName evidence="4">DNA mismatch repair proteins mutS family domain-containing protein</fullName>
    </recommendedName>
</protein>
<dbReference type="SUPFAM" id="SSF48334">
    <property type="entry name" value="DNA repair protein MutS, domain III"/>
    <property type="match status" value="2"/>
</dbReference>
<evidence type="ECO:0000256" key="2">
    <source>
        <dbReference type="ARBA" id="ARBA00022840"/>
    </source>
</evidence>
<evidence type="ECO:0000313" key="5">
    <source>
        <dbReference type="EMBL" id="MFD2554182.1"/>
    </source>
</evidence>
<evidence type="ECO:0000259" key="4">
    <source>
        <dbReference type="SMART" id="SM00534"/>
    </source>
</evidence>
<name>A0ABW5KZ38_9SPHI</name>
<keyword evidence="6" id="KW-1185">Reference proteome</keyword>
<comment type="caution">
    <text evidence="5">The sequence shown here is derived from an EMBL/GenBank/DDBJ whole genome shotgun (WGS) entry which is preliminary data.</text>
</comment>
<dbReference type="InterPro" id="IPR007696">
    <property type="entry name" value="DNA_mismatch_repair_MutS_core"/>
</dbReference>
<dbReference type="RefSeq" id="WP_210356017.1">
    <property type="nucleotide sequence ID" value="NZ_JAEQMU010000006.1"/>
</dbReference>
<feature type="domain" description="DNA mismatch repair proteins mutS family" evidence="4">
    <location>
        <begin position="256"/>
        <end position="442"/>
    </location>
</feature>
<sequence>MRFYADKQTLNDLGFSSVGGKASVRQLFNKSKTRGGAEFLNDIMASPMADANAIRKRIDILHYFMSKDIAFPFDGPMLDAASTYLENGDERSRLSAQKENYDSKLNKVLGVDSQTKLLIEGAKAMLDVFATLRTFLAAFDQNDAYFKQLLLDMDVLFEEVSGVGKPLFQQKVSFDQLALCDTLYRFKKRAEVFRVFYHIYQLDAWISVAAVAKERGFILPEVVDRNDTTFDLKVDGLYHPLVPNAKANTVSLDSHNNVVFLTGANMAGKSTFMKSIGITVYLAHIGFPVPAQKMVFSAFDGLISSINLSDNIDMGYSHFLAEVKRIRMVAQMLSNGQRLFVLFDELFRGTNVKDAYEGTVELTRAFATKRNSAFVISTHIIEAATDLKKDTQGIQYLFLPTIMEGTKPRYTYTLQAGVTADRHGMLIINNEGILESLSKADRNIKTAAAKIFLTDAQTQKDLNLVGRFDPNSIFSLFNRTRTKGGELLLERWFQEPMVDADEINNRSATFSYFTEHGVLLELDREEFALFERYVASRRPTNKMATVIRVFCQKIAEQVVKDEKISELALGIFSSLKTLHVLKDYLEQQLSKTGGGDFSARLHWAYTLLGSLVQKDVLRKPDSKGIDWQRLADLDYQLSAHADQLLELIDLIYQIDVFHAVGTLARERGFAYAVALERSADVLEIKGGRHPRLVRGVGNDMAMQTDKNLVFLTGANMAGKSTFMKTASINLYLAHMGFPIAAVAMTFSVREGIFTSINVDDSLQQGFSHYYAEVMRVKTIAEQVEQGKYLFVLFDELFKGTNVKDAFDATLAVTKSFVTFKHTFFIISTHIVEVGEVIAQEDKTVTFRYMPTVMVDAVPTYPYIAQEGISADKHGMVIIRNEGILDLLNN</sequence>
<evidence type="ECO:0000313" key="6">
    <source>
        <dbReference type="Proteomes" id="UP001597440"/>
    </source>
</evidence>
<dbReference type="PANTHER" id="PTHR11361">
    <property type="entry name" value="DNA MISMATCH REPAIR PROTEIN MUTS FAMILY MEMBER"/>
    <property type="match status" value="1"/>
</dbReference>
<dbReference type="InterPro" id="IPR045076">
    <property type="entry name" value="MutS"/>
</dbReference>
<dbReference type="Gene3D" id="1.10.1420.10">
    <property type="match status" value="2"/>
</dbReference>
<keyword evidence="1" id="KW-0547">Nucleotide-binding</keyword>
<dbReference type="SUPFAM" id="SSF52540">
    <property type="entry name" value="P-loop containing nucleoside triphosphate hydrolases"/>
    <property type="match status" value="2"/>
</dbReference>
<dbReference type="EMBL" id="JBHULD010000008">
    <property type="protein sequence ID" value="MFD2554182.1"/>
    <property type="molecule type" value="Genomic_DNA"/>
</dbReference>